<dbReference type="InterPro" id="IPR050855">
    <property type="entry name" value="NDM-1-like"/>
</dbReference>
<evidence type="ECO:0000259" key="1">
    <source>
        <dbReference type="SMART" id="SM00849"/>
    </source>
</evidence>
<dbReference type="PANTHER" id="PTHR42951">
    <property type="entry name" value="METALLO-BETA-LACTAMASE DOMAIN-CONTAINING"/>
    <property type="match status" value="1"/>
</dbReference>
<dbReference type="SUPFAM" id="SSF56281">
    <property type="entry name" value="Metallo-hydrolase/oxidoreductase"/>
    <property type="match status" value="1"/>
</dbReference>
<feature type="domain" description="Metallo-beta-lactamase" evidence="1">
    <location>
        <begin position="14"/>
        <end position="179"/>
    </location>
</feature>
<gene>
    <name evidence="2" type="ORF">S01H1_28734</name>
</gene>
<reference evidence="2" key="1">
    <citation type="journal article" date="2014" name="Front. Microbiol.">
        <title>High frequency of phylogenetically diverse reductive dehalogenase-homologous genes in deep subseafloor sedimentary metagenomes.</title>
        <authorList>
            <person name="Kawai M."/>
            <person name="Futagami T."/>
            <person name="Toyoda A."/>
            <person name="Takaki Y."/>
            <person name="Nishi S."/>
            <person name="Hori S."/>
            <person name="Arai W."/>
            <person name="Tsubouchi T."/>
            <person name="Morono Y."/>
            <person name="Uchiyama I."/>
            <person name="Ito T."/>
            <person name="Fujiyama A."/>
            <person name="Inagaki F."/>
            <person name="Takami H."/>
        </authorList>
    </citation>
    <scope>NUCLEOTIDE SEQUENCE</scope>
    <source>
        <strain evidence="2">Expedition CK06-06</strain>
    </source>
</reference>
<proteinExistence type="predicted"/>
<sequence>MEEIAKNVLKLNVDSNVYLVDKSMIIDTGPSSYKGIVRKELSKVVSLNKIKKVIFTHLHADHIGNFDLFPKAEFYASKEAIEDFNKMPIRTVLDPLLANKFKVKLRALEILEGFEIIKTPGHTRGSFCLFYKKEKVLFSGDTLFFNDNFGRIDLFTSVADKMDESLNKLKKLDYKVLAP</sequence>
<dbReference type="SMART" id="SM00849">
    <property type="entry name" value="Lactamase_B"/>
    <property type="match status" value="1"/>
</dbReference>
<dbReference type="CDD" id="cd06262">
    <property type="entry name" value="metallo-hydrolase-like_MBL-fold"/>
    <property type="match status" value="1"/>
</dbReference>
<feature type="non-terminal residue" evidence="2">
    <location>
        <position position="179"/>
    </location>
</feature>
<organism evidence="2">
    <name type="scientific">marine sediment metagenome</name>
    <dbReference type="NCBI Taxonomy" id="412755"/>
    <lineage>
        <taxon>unclassified sequences</taxon>
        <taxon>metagenomes</taxon>
        <taxon>ecological metagenomes</taxon>
    </lineage>
</organism>
<name>X0TDE0_9ZZZZ</name>
<dbReference type="Gene3D" id="3.60.15.10">
    <property type="entry name" value="Ribonuclease Z/Hydroxyacylglutathione hydrolase-like"/>
    <property type="match status" value="1"/>
</dbReference>
<dbReference type="InterPro" id="IPR036866">
    <property type="entry name" value="RibonucZ/Hydroxyglut_hydro"/>
</dbReference>
<dbReference type="AlphaFoldDB" id="X0TDE0"/>
<dbReference type="EMBL" id="BARS01017579">
    <property type="protein sequence ID" value="GAF86207.1"/>
    <property type="molecule type" value="Genomic_DNA"/>
</dbReference>
<dbReference type="InterPro" id="IPR001279">
    <property type="entry name" value="Metallo-B-lactamas"/>
</dbReference>
<comment type="caution">
    <text evidence="2">The sequence shown here is derived from an EMBL/GenBank/DDBJ whole genome shotgun (WGS) entry which is preliminary data.</text>
</comment>
<dbReference type="PANTHER" id="PTHR42951:SF17">
    <property type="entry name" value="METALLO-BETA-LACTAMASE DOMAIN-CONTAINING PROTEIN"/>
    <property type="match status" value="1"/>
</dbReference>
<evidence type="ECO:0000313" key="2">
    <source>
        <dbReference type="EMBL" id="GAF86207.1"/>
    </source>
</evidence>
<protein>
    <recommendedName>
        <fullName evidence="1">Metallo-beta-lactamase domain-containing protein</fullName>
    </recommendedName>
</protein>
<accession>X0TDE0</accession>
<dbReference type="Pfam" id="PF00753">
    <property type="entry name" value="Lactamase_B"/>
    <property type="match status" value="1"/>
</dbReference>